<comment type="similarity">
    <text evidence="1">Belongs to the LysR transcriptional regulatory family.</text>
</comment>
<dbReference type="SUPFAM" id="SSF53850">
    <property type="entry name" value="Periplasmic binding protein-like II"/>
    <property type="match status" value="1"/>
</dbReference>
<evidence type="ECO:0000256" key="4">
    <source>
        <dbReference type="ARBA" id="ARBA00023163"/>
    </source>
</evidence>
<evidence type="ECO:0000313" key="6">
    <source>
        <dbReference type="EMBL" id="SCJ65481.1"/>
    </source>
</evidence>
<dbReference type="PRINTS" id="PR00039">
    <property type="entry name" value="HTHLYSR"/>
</dbReference>
<accession>A0A1C6I6P1</accession>
<dbReference type="SUPFAM" id="SSF46785">
    <property type="entry name" value="Winged helix' DNA-binding domain"/>
    <property type="match status" value="1"/>
</dbReference>
<name>A0A1C6I6P1_9FIRM</name>
<organism evidence="6">
    <name type="scientific">uncultured Anaerotruncus sp</name>
    <dbReference type="NCBI Taxonomy" id="905011"/>
    <lineage>
        <taxon>Bacteria</taxon>
        <taxon>Bacillati</taxon>
        <taxon>Bacillota</taxon>
        <taxon>Clostridia</taxon>
        <taxon>Eubacteriales</taxon>
        <taxon>Oscillospiraceae</taxon>
        <taxon>Anaerotruncus</taxon>
        <taxon>environmental samples</taxon>
    </lineage>
</organism>
<dbReference type="PROSITE" id="PS50931">
    <property type="entry name" value="HTH_LYSR"/>
    <property type="match status" value="1"/>
</dbReference>
<evidence type="ECO:0000256" key="2">
    <source>
        <dbReference type="ARBA" id="ARBA00023015"/>
    </source>
</evidence>
<dbReference type="PANTHER" id="PTHR30126">
    <property type="entry name" value="HTH-TYPE TRANSCRIPTIONAL REGULATOR"/>
    <property type="match status" value="1"/>
</dbReference>
<dbReference type="GO" id="GO:0000976">
    <property type="term" value="F:transcription cis-regulatory region binding"/>
    <property type="evidence" value="ECO:0007669"/>
    <property type="project" value="TreeGrafter"/>
</dbReference>
<keyword evidence="2" id="KW-0805">Transcription regulation</keyword>
<dbReference type="InterPro" id="IPR036390">
    <property type="entry name" value="WH_DNA-bd_sf"/>
</dbReference>
<protein>
    <submittedName>
        <fullName evidence="6">HTH-type transcriptional activator CmpR</fullName>
    </submittedName>
</protein>
<dbReference type="InterPro" id="IPR036388">
    <property type="entry name" value="WH-like_DNA-bd_sf"/>
</dbReference>
<dbReference type="Gene3D" id="1.10.10.10">
    <property type="entry name" value="Winged helix-like DNA-binding domain superfamily/Winged helix DNA-binding domain"/>
    <property type="match status" value="1"/>
</dbReference>
<gene>
    <name evidence="6" type="primary">cmpR</name>
    <name evidence="6" type="ORF">SAMEA3545359_01277</name>
</gene>
<dbReference type="CDD" id="cd08420">
    <property type="entry name" value="PBP2_CysL_like"/>
    <property type="match status" value="1"/>
</dbReference>
<dbReference type="Pfam" id="PF00126">
    <property type="entry name" value="HTH_1"/>
    <property type="match status" value="1"/>
</dbReference>
<keyword evidence="4" id="KW-0804">Transcription</keyword>
<keyword evidence="3" id="KW-0238">DNA-binding</keyword>
<dbReference type="AlphaFoldDB" id="A0A1C6I6P1"/>
<evidence type="ECO:0000259" key="5">
    <source>
        <dbReference type="PROSITE" id="PS50931"/>
    </source>
</evidence>
<dbReference type="Pfam" id="PF03466">
    <property type="entry name" value="LysR_substrate"/>
    <property type="match status" value="1"/>
</dbReference>
<dbReference type="GO" id="GO:0003700">
    <property type="term" value="F:DNA-binding transcription factor activity"/>
    <property type="evidence" value="ECO:0007669"/>
    <property type="project" value="InterPro"/>
</dbReference>
<reference evidence="6" key="1">
    <citation type="submission" date="2015-09" db="EMBL/GenBank/DDBJ databases">
        <authorList>
            <consortium name="Pathogen Informatics"/>
        </authorList>
    </citation>
    <scope>NUCLEOTIDE SEQUENCE</scope>
    <source>
        <strain evidence="6">2789STDY5834896</strain>
    </source>
</reference>
<feature type="domain" description="HTH lysR-type" evidence="5">
    <location>
        <begin position="1"/>
        <end position="58"/>
    </location>
</feature>
<evidence type="ECO:0000256" key="3">
    <source>
        <dbReference type="ARBA" id="ARBA00023125"/>
    </source>
</evidence>
<evidence type="ECO:0000256" key="1">
    <source>
        <dbReference type="ARBA" id="ARBA00009437"/>
    </source>
</evidence>
<dbReference type="InterPro" id="IPR005119">
    <property type="entry name" value="LysR_subst-bd"/>
</dbReference>
<proteinExistence type="inferred from homology"/>
<dbReference type="FunFam" id="1.10.10.10:FF:000001">
    <property type="entry name" value="LysR family transcriptional regulator"/>
    <property type="match status" value="1"/>
</dbReference>
<dbReference type="Gene3D" id="3.40.190.290">
    <property type="match status" value="1"/>
</dbReference>
<dbReference type="EMBL" id="FMHG01000001">
    <property type="protein sequence ID" value="SCJ65481.1"/>
    <property type="molecule type" value="Genomic_DNA"/>
</dbReference>
<dbReference type="InterPro" id="IPR000847">
    <property type="entry name" value="LysR_HTH_N"/>
</dbReference>
<dbReference type="PANTHER" id="PTHR30126:SF39">
    <property type="entry name" value="HTH-TYPE TRANSCRIPTIONAL REGULATOR CYSL"/>
    <property type="match status" value="1"/>
</dbReference>
<sequence>MTTRHLEVFLAVARVGSMSGAAKELYISQPTVSQVIAELEEHYHTRLFERLQKRLYITPAGQQLQRYAQQITDLFSQMDQEMDHTAHHRLLRVGATITIGSCLLPGLVARFESVCPSTQVQVYVDNTQAIEGMLCRSELDLALVEGKISSPQLRTFDVLDDQLVLICAPDHPLAKQNKVTPQQLQGQQFIMRETGSGTRALFEEFLRQNQVQINVKWSCHSSDSVLAAVAAGQGLAMLSLVLVQKPAAQGQVAILPLQRAGLSRSFQLVYHKDKYLSAVMRQFIKSLPHAPPVLG</sequence>